<comment type="caution">
    <text evidence="8">The sequence shown here is derived from an EMBL/GenBank/DDBJ whole genome shotgun (WGS) entry which is preliminary data.</text>
</comment>
<feature type="transmembrane region" description="Helical" evidence="6">
    <location>
        <begin position="177"/>
        <end position="198"/>
    </location>
</feature>
<feature type="transmembrane region" description="Helical" evidence="6">
    <location>
        <begin position="276"/>
        <end position="295"/>
    </location>
</feature>
<dbReference type="OrthoDB" id="3656065at2"/>
<dbReference type="RefSeq" id="WP_146323790.1">
    <property type="nucleotide sequence ID" value="NZ_BAABLR010000015.1"/>
</dbReference>
<dbReference type="GO" id="GO:0022857">
    <property type="term" value="F:transmembrane transporter activity"/>
    <property type="evidence" value="ECO:0007669"/>
    <property type="project" value="InterPro"/>
</dbReference>
<dbReference type="InterPro" id="IPR036259">
    <property type="entry name" value="MFS_trans_sf"/>
</dbReference>
<keyword evidence="4 6" id="KW-1133">Transmembrane helix</keyword>
<keyword evidence="9" id="KW-1185">Reference proteome</keyword>
<keyword evidence="5 6" id="KW-0472">Membrane</keyword>
<dbReference type="Gene3D" id="1.20.1250.20">
    <property type="entry name" value="MFS general substrate transporter like domains"/>
    <property type="match status" value="2"/>
</dbReference>
<evidence type="ECO:0000313" key="9">
    <source>
        <dbReference type="Proteomes" id="UP000320791"/>
    </source>
</evidence>
<sequence length="452" mass="47352">MILPASAARSRPGIFSPTYRLTTTGLLTAIMACAFDQTAVTAVMPHIAQELGDADAYSLTFVAALAASIIGMVASGLATDRFGARLSFIVSAATLVLGLLVSVVAPDMPVFLISRAIQGLGTGGLVVAIYAVIAQAYPAALRPAVFAAFAGAWVIPSLVGPGLAGLLTVVFSWHAVFLFALIAVIASIILLAKALVSLPQPEPVVNPRNFTTLLTAIVLAGAATGMSLSSQAQQNWAPLYIIVSLAIALLALRTLTPPGTLKVRRGVPRLVATRGFVDMFFAAEMYLPLVLAQRYHLGPSLTGTALTISGVFWFLGSQYQSRYGAGIPTPLVFRIGCSFMLIGTLWVGVVALLAGHWTVVVLGWALTAIGMGFVYPRMSSKPLELCAPQDTGFTGSALQVTGTIGTTLMLSLCSLIQVFASAALLPSVFVMISAAALPLLVWWRPVVPEPRE</sequence>
<feature type="domain" description="Major facilitator superfamily (MFS) profile" evidence="7">
    <location>
        <begin position="22"/>
        <end position="451"/>
    </location>
</feature>
<dbReference type="Pfam" id="PF07690">
    <property type="entry name" value="MFS_1"/>
    <property type="match status" value="1"/>
</dbReference>
<dbReference type="AlphaFoldDB" id="A0A5C5UMP4"/>
<keyword evidence="2" id="KW-0813">Transport</keyword>
<evidence type="ECO:0000256" key="6">
    <source>
        <dbReference type="SAM" id="Phobius"/>
    </source>
</evidence>
<feature type="transmembrane region" description="Helical" evidence="6">
    <location>
        <begin position="21"/>
        <end position="44"/>
    </location>
</feature>
<feature type="transmembrane region" description="Helical" evidence="6">
    <location>
        <begin position="111"/>
        <end position="133"/>
    </location>
</feature>
<gene>
    <name evidence="8" type="ORF">FRX94_03785</name>
</gene>
<dbReference type="GO" id="GO:0005886">
    <property type="term" value="C:plasma membrane"/>
    <property type="evidence" value="ECO:0007669"/>
    <property type="project" value="UniProtKB-SubCell"/>
</dbReference>
<dbReference type="SUPFAM" id="SSF103473">
    <property type="entry name" value="MFS general substrate transporter"/>
    <property type="match status" value="1"/>
</dbReference>
<feature type="transmembrane region" description="Helical" evidence="6">
    <location>
        <begin position="236"/>
        <end position="255"/>
    </location>
</feature>
<reference evidence="8 9" key="1">
    <citation type="submission" date="2019-08" db="EMBL/GenBank/DDBJ databases">
        <authorList>
            <person name="Lei W."/>
        </authorList>
    </citation>
    <scope>NUCLEOTIDE SEQUENCE [LARGE SCALE GENOMIC DNA]</scope>
    <source>
        <strain evidence="8 9">CCUG 58627</strain>
    </source>
</reference>
<evidence type="ECO:0000256" key="3">
    <source>
        <dbReference type="ARBA" id="ARBA00022692"/>
    </source>
</evidence>
<dbReference type="Proteomes" id="UP000320791">
    <property type="component" value="Unassembled WGS sequence"/>
</dbReference>
<feature type="transmembrane region" description="Helical" evidence="6">
    <location>
        <begin position="56"/>
        <end position="74"/>
    </location>
</feature>
<evidence type="ECO:0000256" key="1">
    <source>
        <dbReference type="ARBA" id="ARBA00004651"/>
    </source>
</evidence>
<proteinExistence type="predicted"/>
<protein>
    <submittedName>
        <fullName evidence="8">MFS transporter</fullName>
    </submittedName>
</protein>
<dbReference type="PANTHER" id="PTHR42718">
    <property type="entry name" value="MAJOR FACILITATOR SUPERFAMILY MULTIDRUG TRANSPORTER MFSC"/>
    <property type="match status" value="1"/>
</dbReference>
<evidence type="ECO:0000313" key="8">
    <source>
        <dbReference type="EMBL" id="TWT26972.1"/>
    </source>
</evidence>
<feature type="transmembrane region" description="Helical" evidence="6">
    <location>
        <begin position="86"/>
        <end position="105"/>
    </location>
</feature>
<evidence type="ECO:0000256" key="4">
    <source>
        <dbReference type="ARBA" id="ARBA00022989"/>
    </source>
</evidence>
<feature type="transmembrane region" description="Helical" evidence="6">
    <location>
        <begin position="331"/>
        <end position="351"/>
    </location>
</feature>
<keyword evidence="3 6" id="KW-0812">Transmembrane</keyword>
<dbReference type="PANTHER" id="PTHR42718:SF9">
    <property type="entry name" value="MAJOR FACILITATOR SUPERFAMILY MULTIDRUG TRANSPORTER MFSC"/>
    <property type="match status" value="1"/>
</dbReference>
<evidence type="ECO:0000259" key="7">
    <source>
        <dbReference type="PROSITE" id="PS50850"/>
    </source>
</evidence>
<feature type="transmembrane region" description="Helical" evidence="6">
    <location>
        <begin position="145"/>
        <end position="171"/>
    </location>
</feature>
<organism evidence="8 9">
    <name type="scientific">Corynebacterium canis</name>
    <dbReference type="NCBI Taxonomy" id="679663"/>
    <lineage>
        <taxon>Bacteria</taxon>
        <taxon>Bacillati</taxon>
        <taxon>Actinomycetota</taxon>
        <taxon>Actinomycetes</taxon>
        <taxon>Mycobacteriales</taxon>
        <taxon>Corynebacteriaceae</taxon>
        <taxon>Corynebacterium</taxon>
    </lineage>
</organism>
<comment type="subcellular location">
    <subcellularLocation>
        <location evidence="1">Cell membrane</location>
        <topology evidence="1">Multi-pass membrane protein</topology>
    </subcellularLocation>
</comment>
<dbReference type="InterPro" id="IPR020846">
    <property type="entry name" value="MFS_dom"/>
</dbReference>
<dbReference type="PROSITE" id="PS50850">
    <property type="entry name" value="MFS"/>
    <property type="match status" value="1"/>
</dbReference>
<dbReference type="InterPro" id="IPR011701">
    <property type="entry name" value="MFS"/>
</dbReference>
<accession>A0A5C5UMP4</accession>
<dbReference type="EMBL" id="VOHM01000005">
    <property type="protein sequence ID" value="TWT26972.1"/>
    <property type="molecule type" value="Genomic_DNA"/>
</dbReference>
<evidence type="ECO:0000256" key="2">
    <source>
        <dbReference type="ARBA" id="ARBA00022448"/>
    </source>
</evidence>
<name>A0A5C5UMP4_9CORY</name>
<feature type="transmembrane region" description="Helical" evidence="6">
    <location>
        <begin position="301"/>
        <end position="319"/>
    </location>
</feature>
<feature type="transmembrane region" description="Helical" evidence="6">
    <location>
        <begin position="210"/>
        <end position="230"/>
    </location>
</feature>
<evidence type="ECO:0000256" key="5">
    <source>
        <dbReference type="ARBA" id="ARBA00023136"/>
    </source>
</evidence>
<feature type="transmembrane region" description="Helical" evidence="6">
    <location>
        <begin position="418"/>
        <end position="443"/>
    </location>
</feature>
<feature type="transmembrane region" description="Helical" evidence="6">
    <location>
        <begin position="357"/>
        <end position="375"/>
    </location>
</feature>